<sequence length="451" mass="50368">MSNPDPQAEEPPNTPTMAKPSLPTVEDLAKIVAASTLHNDPREKRMDRSTRLLKAYLIKNEPEFVRVTEFRDRGWIQNKEKGDAFFKLQREKADNADEIGEKRFYSMMLQLADEMQSKTGAFFPQKSFSFGGPLLPRGGLSPLGSRENEFKSLDICMAPGGYTAAVLKYHPNAKAYGITLPIEQGGHPLHIPKNRLAGLKLLDITMLAAEFTDRPLPANHPGRAEFLSVRPFRHYAFDLVFCDGMVLRTQERPTYREENEVTRLSCSQMILAMQRVAEGGTIIMLLHKIDSWGAASILYTFSKFAKVEVFKPTKKHATRSSFYLIAKEVRSGSEDAKKAVQEWKDAWWKATFGGEGGTGEPKQDPPESVVMGVMEDFGERLMEMGRPVWRIQADALSRTEYAGDGSASSPFGKDIIDSPSPRRLAVGKGLQENVVPLRETSSLERGSSDSF</sequence>
<evidence type="ECO:0000259" key="2">
    <source>
        <dbReference type="Pfam" id="PF01728"/>
    </source>
</evidence>
<dbReference type="GO" id="GO:0032259">
    <property type="term" value="P:methylation"/>
    <property type="evidence" value="ECO:0007669"/>
    <property type="project" value="InterPro"/>
</dbReference>
<comment type="caution">
    <text evidence="3">The sequence shown here is derived from an EMBL/GenBank/DDBJ whole genome shotgun (WGS) entry which is preliminary data.</text>
</comment>
<organism evidence="3 4">
    <name type="scientific">Cudoniella acicularis</name>
    <dbReference type="NCBI Taxonomy" id="354080"/>
    <lineage>
        <taxon>Eukaryota</taxon>
        <taxon>Fungi</taxon>
        <taxon>Dikarya</taxon>
        <taxon>Ascomycota</taxon>
        <taxon>Pezizomycotina</taxon>
        <taxon>Leotiomycetes</taxon>
        <taxon>Helotiales</taxon>
        <taxon>Tricladiaceae</taxon>
        <taxon>Cudoniella</taxon>
    </lineage>
</organism>
<dbReference type="Pfam" id="PF01728">
    <property type="entry name" value="FtsJ"/>
    <property type="match status" value="1"/>
</dbReference>
<name>A0A8H4RR91_9HELO</name>
<feature type="region of interest" description="Disordered" evidence="1">
    <location>
        <begin position="1"/>
        <end position="21"/>
    </location>
</feature>
<keyword evidence="4" id="KW-1185">Reference proteome</keyword>
<feature type="region of interest" description="Disordered" evidence="1">
    <location>
        <begin position="401"/>
        <end position="423"/>
    </location>
</feature>
<evidence type="ECO:0000313" key="3">
    <source>
        <dbReference type="EMBL" id="KAF4633576.1"/>
    </source>
</evidence>
<dbReference type="GO" id="GO:0008168">
    <property type="term" value="F:methyltransferase activity"/>
    <property type="evidence" value="ECO:0007669"/>
    <property type="project" value="InterPro"/>
</dbReference>
<proteinExistence type="predicted"/>
<dbReference type="OrthoDB" id="417125at2759"/>
<dbReference type="InterPro" id="IPR029063">
    <property type="entry name" value="SAM-dependent_MTases_sf"/>
</dbReference>
<feature type="domain" description="Ribosomal RNA methyltransferase FtsJ" evidence="2">
    <location>
        <begin position="151"/>
        <end position="327"/>
    </location>
</feature>
<gene>
    <name evidence="3" type="ORF">G7Y89_g4541</name>
</gene>
<dbReference type="Proteomes" id="UP000566819">
    <property type="component" value="Unassembled WGS sequence"/>
</dbReference>
<protein>
    <recommendedName>
        <fullName evidence="2">Ribosomal RNA methyltransferase FtsJ domain-containing protein</fullName>
    </recommendedName>
</protein>
<dbReference type="InterPro" id="IPR002877">
    <property type="entry name" value="RNA_MeTrfase_FtsJ_dom"/>
</dbReference>
<dbReference type="EMBL" id="JAAMPI010000248">
    <property type="protein sequence ID" value="KAF4633576.1"/>
    <property type="molecule type" value="Genomic_DNA"/>
</dbReference>
<evidence type="ECO:0000256" key="1">
    <source>
        <dbReference type="SAM" id="MobiDB-lite"/>
    </source>
</evidence>
<reference evidence="3 4" key="1">
    <citation type="submission" date="2020-03" db="EMBL/GenBank/DDBJ databases">
        <title>Draft Genome Sequence of Cudoniella acicularis.</title>
        <authorList>
            <person name="Buettner E."/>
            <person name="Kellner H."/>
        </authorList>
    </citation>
    <scope>NUCLEOTIDE SEQUENCE [LARGE SCALE GENOMIC DNA]</scope>
    <source>
        <strain evidence="3 4">DSM 108380</strain>
    </source>
</reference>
<accession>A0A8H4RR91</accession>
<dbReference type="SUPFAM" id="SSF53335">
    <property type="entry name" value="S-adenosyl-L-methionine-dependent methyltransferases"/>
    <property type="match status" value="1"/>
</dbReference>
<evidence type="ECO:0000313" key="4">
    <source>
        <dbReference type="Proteomes" id="UP000566819"/>
    </source>
</evidence>
<dbReference type="Gene3D" id="3.40.50.150">
    <property type="entry name" value="Vaccinia Virus protein VP39"/>
    <property type="match status" value="1"/>
</dbReference>
<dbReference type="AlphaFoldDB" id="A0A8H4RR91"/>